<dbReference type="RefSeq" id="WP_209512880.1">
    <property type="nucleotide sequence ID" value="NZ_JAGGKS010000010.1"/>
</dbReference>
<sequence length="191" mass="22345">MPNNFEEETDARYFITMAFCKDKIWNRINAKNLREYDRCYVAIETTQNVNKAFSVLGVHIPAETNKNKEKVENFISKIGESKYDIICGDFNASYKKPESINYTILKELTKQKKYSNLWEQGLKEDKAYYIDYKGTKQKANNNIRTFVGNTHIDYILGKEIDLTEITIDMRTLAFTDHCAIIVNCEKNNTYK</sequence>
<proteinExistence type="predicted"/>
<evidence type="ECO:0000313" key="2">
    <source>
        <dbReference type="Proteomes" id="UP001519342"/>
    </source>
</evidence>
<gene>
    <name evidence="1" type="ORF">J2Z76_003040</name>
</gene>
<dbReference type="Gene3D" id="3.60.10.10">
    <property type="entry name" value="Endonuclease/exonuclease/phosphatase"/>
    <property type="match status" value="1"/>
</dbReference>
<keyword evidence="1" id="KW-0540">Nuclease</keyword>
<dbReference type="EMBL" id="JAGGKS010000010">
    <property type="protein sequence ID" value="MBP1927167.1"/>
    <property type="molecule type" value="Genomic_DNA"/>
</dbReference>
<keyword evidence="2" id="KW-1185">Reference proteome</keyword>
<dbReference type="GO" id="GO:0004519">
    <property type="term" value="F:endonuclease activity"/>
    <property type="evidence" value="ECO:0007669"/>
    <property type="project" value="UniProtKB-KW"/>
</dbReference>
<comment type="caution">
    <text evidence="1">The sequence shown here is derived from an EMBL/GenBank/DDBJ whole genome shotgun (WGS) entry which is preliminary data.</text>
</comment>
<evidence type="ECO:0000313" key="1">
    <source>
        <dbReference type="EMBL" id="MBP1927167.1"/>
    </source>
</evidence>
<keyword evidence="1" id="KW-0378">Hydrolase</keyword>
<organism evidence="1 2">
    <name type="scientific">Sedimentibacter acidaminivorans</name>
    <dbReference type="NCBI Taxonomy" id="913099"/>
    <lineage>
        <taxon>Bacteria</taxon>
        <taxon>Bacillati</taxon>
        <taxon>Bacillota</taxon>
        <taxon>Tissierellia</taxon>
        <taxon>Sedimentibacter</taxon>
    </lineage>
</organism>
<dbReference type="Proteomes" id="UP001519342">
    <property type="component" value="Unassembled WGS sequence"/>
</dbReference>
<accession>A0ABS4GHS7</accession>
<name>A0ABS4GHS7_9FIRM</name>
<protein>
    <submittedName>
        <fullName evidence="1">Endonuclease/exonuclease/phosphatase family metal-dependent hydrolase</fullName>
    </submittedName>
</protein>
<reference evidence="1 2" key="1">
    <citation type="submission" date="2021-03" db="EMBL/GenBank/DDBJ databases">
        <title>Genomic Encyclopedia of Type Strains, Phase IV (KMG-IV): sequencing the most valuable type-strain genomes for metagenomic binning, comparative biology and taxonomic classification.</title>
        <authorList>
            <person name="Goeker M."/>
        </authorList>
    </citation>
    <scope>NUCLEOTIDE SEQUENCE [LARGE SCALE GENOMIC DNA]</scope>
    <source>
        <strain evidence="1 2">DSM 24004</strain>
    </source>
</reference>
<dbReference type="SUPFAM" id="SSF56219">
    <property type="entry name" value="DNase I-like"/>
    <property type="match status" value="1"/>
</dbReference>
<dbReference type="InterPro" id="IPR036691">
    <property type="entry name" value="Endo/exonu/phosph_ase_sf"/>
</dbReference>
<keyword evidence="1" id="KW-0255">Endonuclease</keyword>
<dbReference type="GO" id="GO:0016787">
    <property type="term" value="F:hydrolase activity"/>
    <property type="evidence" value="ECO:0007669"/>
    <property type="project" value="UniProtKB-KW"/>
</dbReference>